<comment type="caution">
    <text evidence="1">The sequence shown here is derived from an EMBL/GenBank/DDBJ whole genome shotgun (WGS) entry which is preliminary data.</text>
</comment>
<dbReference type="AlphaFoldDB" id="A0A5S3PLZ6"/>
<keyword evidence="2" id="KW-1185">Reference proteome</keyword>
<name>A0A5S3PLZ6_9RHOB</name>
<sequence>MSLTEDIADELALESLKIIDATGDDAFVKRVADAIGGSSQTMEEAYLTAVRVRRAEQRARALLGQLARDIAATDTPAAGE</sequence>
<gene>
    <name evidence="1" type="ORF">FDT80_03080</name>
</gene>
<organism evidence="1 2">
    <name type="scientific">Sulfitobacter sabulilitoris</name>
    <dbReference type="NCBI Taxonomy" id="2562655"/>
    <lineage>
        <taxon>Bacteria</taxon>
        <taxon>Pseudomonadati</taxon>
        <taxon>Pseudomonadota</taxon>
        <taxon>Alphaproteobacteria</taxon>
        <taxon>Rhodobacterales</taxon>
        <taxon>Roseobacteraceae</taxon>
        <taxon>Sulfitobacter</taxon>
    </lineage>
</organism>
<dbReference type="RefSeq" id="WP_138660762.1">
    <property type="nucleotide sequence ID" value="NZ_VANS01000001.1"/>
</dbReference>
<evidence type="ECO:0000313" key="1">
    <source>
        <dbReference type="EMBL" id="TMM54590.1"/>
    </source>
</evidence>
<evidence type="ECO:0000313" key="2">
    <source>
        <dbReference type="Proteomes" id="UP000309550"/>
    </source>
</evidence>
<accession>A0A5S3PLZ6</accession>
<dbReference type="OrthoDB" id="7876148at2"/>
<proteinExistence type="predicted"/>
<dbReference type="Proteomes" id="UP000309550">
    <property type="component" value="Unassembled WGS sequence"/>
</dbReference>
<protein>
    <submittedName>
        <fullName evidence="1">Uncharacterized protein</fullName>
    </submittedName>
</protein>
<dbReference type="EMBL" id="VANS01000001">
    <property type="protein sequence ID" value="TMM54590.1"/>
    <property type="molecule type" value="Genomic_DNA"/>
</dbReference>
<reference evidence="1 2" key="1">
    <citation type="submission" date="2019-05" db="EMBL/GenBank/DDBJ databases">
        <title>Sulfitobacter sabulilitoris sp. nov., isolated from a marine sand.</title>
        <authorList>
            <person name="Yoon J.-H."/>
        </authorList>
    </citation>
    <scope>NUCLEOTIDE SEQUENCE [LARGE SCALE GENOMIC DNA]</scope>
    <source>
        <strain evidence="1 2">HSMS-29</strain>
    </source>
</reference>